<dbReference type="PANTHER" id="PTHR19359:SF14">
    <property type="entry name" value="CYTOCHROME B5 A"/>
    <property type="match status" value="1"/>
</dbReference>
<dbReference type="GO" id="GO:0020037">
    <property type="term" value="F:heme binding"/>
    <property type="evidence" value="ECO:0007669"/>
    <property type="project" value="TreeGrafter"/>
</dbReference>
<keyword evidence="1" id="KW-0349">Heme</keyword>
<keyword evidence="3" id="KW-0408">Iron</keyword>
<dbReference type="GO" id="GO:0016020">
    <property type="term" value="C:membrane"/>
    <property type="evidence" value="ECO:0007669"/>
    <property type="project" value="TreeGrafter"/>
</dbReference>
<dbReference type="EMBL" id="CAICTM010000228">
    <property type="protein sequence ID" value="CAB9505392.1"/>
    <property type="molecule type" value="Genomic_DNA"/>
</dbReference>
<dbReference type="Gene3D" id="1.20.1280.50">
    <property type="match status" value="1"/>
</dbReference>
<dbReference type="SUPFAM" id="SSF55856">
    <property type="entry name" value="Cytochrome b5-like heme/steroid binding domain"/>
    <property type="match status" value="1"/>
</dbReference>
<dbReference type="PROSITE" id="PS50255">
    <property type="entry name" value="CYTOCHROME_B5_2"/>
    <property type="match status" value="1"/>
</dbReference>
<feature type="domain" description="F-box" evidence="6">
    <location>
        <begin position="174"/>
        <end position="225"/>
    </location>
</feature>
<dbReference type="InterPro" id="IPR036400">
    <property type="entry name" value="Cyt_B5-like_heme/steroid_sf"/>
</dbReference>
<comment type="similarity">
    <text evidence="4">Belongs to the cytochrome b5 family.</text>
</comment>
<accession>A0A9N8HA52</accession>
<dbReference type="InterPro" id="IPR036047">
    <property type="entry name" value="F-box-like_dom_sf"/>
</dbReference>
<evidence type="ECO:0000256" key="5">
    <source>
        <dbReference type="SAM" id="Phobius"/>
    </source>
</evidence>
<evidence type="ECO:0000259" key="7">
    <source>
        <dbReference type="PROSITE" id="PS50255"/>
    </source>
</evidence>
<reference evidence="8" key="1">
    <citation type="submission" date="2020-06" db="EMBL/GenBank/DDBJ databases">
        <authorList>
            <consortium name="Plant Systems Biology data submission"/>
        </authorList>
    </citation>
    <scope>NUCLEOTIDE SEQUENCE</scope>
    <source>
        <strain evidence="8">D6</strain>
    </source>
</reference>
<dbReference type="AlphaFoldDB" id="A0A9N8HA52"/>
<dbReference type="PANTHER" id="PTHR19359">
    <property type="entry name" value="CYTOCHROME B5"/>
    <property type="match status" value="1"/>
</dbReference>
<dbReference type="Gene3D" id="3.10.120.10">
    <property type="entry name" value="Cytochrome b5-like heme/steroid binding domain"/>
    <property type="match status" value="1"/>
</dbReference>
<proteinExistence type="inferred from homology"/>
<dbReference type="InterPro" id="IPR050668">
    <property type="entry name" value="Cytochrome_b5"/>
</dbReference>
<dbReference type="InterPro" id="IPR001199">
    <property type="entry name" value="Cyt_B5-like_heme/steroid-bd"/>
</dbReference>
<dbReference type="Proteomes" id="UP001153069">
    <property type="component" value="Unassembled WGS sequence"/>
</dbReference>
<dbReference type="InterPro" id="IPR001810">
    <property type="entry name" value="F-box_dom"/>
</dbReference>
<evidence type="ECO:0000256" key="2">
    <source>
        <dbReference type="ARBA" id="ARBA00022723"/>
    </source>
</evidence>
<evidence type="ECO:0000256" key="3">
    <source>
        <dbReference type="ARBA" id="ARBA00023004"/>
    </source>
</evidence>
<evidence type="ECO:0000256" key="1">
    <source>
        <dbReference type="ARBA" id="ARBA00022617"/>
    </source>
</evidence>
<feature type="domain" description="Cytochrome b5 heme-binding" evidence="7">
    <location>
        <begin position="275"/>
        <end position="339"/>
    </location>
</feature>
<keyword evidence="5" id="KW-1133">Transmembrane helix</keyword>
<dbReference type="PROSITE" id="PS50181">
    <property type="entry name" value="FBOX"/>
    <property type="match status" value="1"/>
</dbReference>
<organism evidence="8 9">
    <name type="scientific">Seminavis robusta</name>
    <dbReference type="NCBI Taxonomy" id="568900"/>
    <lineage>
        <taxon>Eukaryota</taxon>
        <taxon>Sar</taxon>
        <taxon>Stramenopiles</taxon>
        <taxon>Ochrophyta</taxon>
        <taxon>Bacillariophyta</taxon>
        <taxon>Bacillariophyceae</taxon>
        <taxon>Bacillariophycidae</taxon>
        <taxon>Naviculales</taxon>
        <taxon>Naviculaceae</taxon>
        <taxon>Seminavis</taxon>
    </lineage>
</organism>
<name>A0A9N8HA52_9STRA</name>
<keyword evidence="9" id="KW-1185">Reference proteome</keyword>
<comment type="caution">
    <text evidence="8">The sequence shown here is derived from an EMBL/GenBank/DDBJ whole genome shotgun (WGS) entry which is preliminary data.</text>
</comment>
<dbReference type="Pfam" id="PF00173">
    <property type="entry name" value="Cyt-b5"/>
    <property type="match status" value="1"/>
</dbReference>
<keyword evidence="5" id="KW-0812">Transmembrane</keyword>
<evidence type="ECO:0000313" key="8">
    <source>
        <dbReference type="EMBL" id="CAB9505392.1"/>
    </source>
</evidence>
<feature type="transmembrane region" description="Helical" evidence="5">
    <location>
        <begin position="20"/>
        <end position="40"/>
    </location>
</feature>
<protein>
    <submittedName>
        <fullName evidence="8">B5 type B</fullName>
    </submittedName>
</protein>
<evidence type="ECO:0000313" key="9">
    <source>
        <dbReference type="Proteomes" id="UP001153069"/>
    </source>
</evidence>
<sequence>MDPQLHYDFGLEISQAVCSYAQLYIWPLVLMGILSVVTVYRREMSCNRVYYLQDGDPNNNCSREGDNHQSAADNGTSTISRRAASRLSWLQFDRGADPEVEQALLAGRAAAQAKRSARATNSERTALKWSRKVNMVAGRLAATLPQTIRTRLAESSFNFFPIHKGRRRVTNTTPLHPENFPSDVQVNIFSFLHPQDVARFACVSRASKELIDGQGPTTKALWKTLWQRDYGWLIQSWDVGRITFQRSNVTDPPFGKDFYFRFGLCHLDYLLAGFNSPERCLIGLHGCIFDITDFFTSHPGSPDTLLVHAGRDASKMFDDMDHSRSARRLAREFCISVDVSATGSFGSKPTIAFPADGPIPVLVEASPVISKKQRRMQRKECLQHIYTVFATEATQERKKHALQMKANPNVLDWNVFYDPFQGAWKAWYTNKRDFETVFV</sequence>
<dbReference type="Pfam" id="PF00646">
    <property type="entry name" value="F-box"/>
    <property type="match status" value="1"/>
</dbReference>
<keyword evidence="2" id="KW-0479">Metal-binding</keyword>
<gene>
    <name evidence="8" type="ORF">SEMRO_229_G093080.1</name>
</gene>
<evidence type="ECO:0000259" key="6">
    <source>
        <dbReference type="PROSITE" id="PS50181"/>
    </source>
</evidence>
<evidence type="ECO:0000256" key="4">
    <source>
        <dbReference type="ARBA" id="ARBA00038168"/>
    </source>
</evidence>
<dbReference type="OrthoDB" id="47685at2759"/>
<dbReference type="SMART" id="SM01117">
    <property type="entry name" value="Cyt-b5"/>
    <property type="match status" value="1"/>
</dbReference>
<dbReference type="CDD" id="cd09917">
    <property type="entry name" value="F-box_SF"/>
    <property type="match status" value="1"/>
</dbReference>
<keyword evidence="5" id="KW-0472">Membrane</keyword>
<dbReference type="SUPFAM" id="SSF81383">
    <property type="entry name" value="F-box domain"/>
    <property type="match status" value="1"/>
</dbReference>
<dbReference type="GO" id="GO:0046872">
    <property type="term" value="F:metal ion binding"/>
    <property type="evidence" value="ECO:0007669"/>
    <property type="project" value="UniProtKB-KW"/>
</dbReference>